<comment type="caution">
    <text evidence="2">The sequence shown here is derived from an EMBL/GenBank/DDBJ whole genome shotgun (WGS) entry which is preliminary data.</text>
</comment>
<reference evidence="2" key="1">
    <citation type="journal article" date="2015" name="Nature">
        <title>Complex archaea that bridge the gap between prokaryotes and eukaryotes.</title>
        <authorList>
            <person name="Spang A."/>
            <person name="Saw J.H."/>
            <person name="Jorgensen S.L."/>
            <person name="Zaremba-Niedzwiedzka K."/>
            <person name="Martijn J."/>
            <person name="Lind A.E."/>
            <person name="van Eijk R."/>
            <person name="Schleper C."/>
            <person name="Guy L."/>
            <person name="Ettema T.J."/>
        </authorList>
    </citation>
    <scope>NUCLEOTIDE SEQUENCE</scope>
</reference>
<sequence length="110" mass="12787">MSGTKHDTGKARFDLLPVKPLFKVVEVYTIGAKKYSDRNWENGLKWGRVFAAMMRHGWDWWRGEKLDPKDGQHHLASVAWCALTLMEYEETHPEFDDRPKGDENAKVQTP</sequence>
<dbReference type="Pfam" id="PF18909">
    <property type="entry name" value="dGTP_diPhyd_N"/>
    <property type="match status" value="1"/>
</dbReference>
<dbReference type="AlphaFoldDB" id="A0A0F9ULD7"/>
<dbReference type="EMBL" id="LAZR01000931">
    <property type="protein sequence ID" value="KKN54388.1"/>
    <property type="molecule type" value="Genomic_DNA"/>
</dbReference>
<dbReference type="InterPro" id="IPR044038">
    <property type="entry name" value="dATP/dGTP_diPOhydrolase_N"/>
</dbReference>
<protein>
    <recommendedName>
        <fullName evidence="1">dATP/dGTP diphosphohydrolase N-terminal domain-containing protein</fullName>
    </recommendedName>
</protein>
<feature type="domain" description="dATP/dGTP diphosphohydrolase N-terminal" evidence="1">
    <location>
        <begin position="3"/>
        <end position="98"/>
    </location>
</feature>
<organism evidence="2">
    <name type="scientific">marine sediment metagenome</name>
    <dbReference type="NCBI Taxonomy" id="412755"/>
    <lineage>
        <taxon>unclassified sequences</taxon>
        <taxon>metagenomes</taxon>
        <taxon>ecological metagenomes</taxon>
    </lineage>
</organism>
<accession>A0A0F9ULD7</accession>
<gene>
    <name evidence="2" type="ORF">LCGC14_0592860</name>
</gene>
<evidence type="ECO:0000259" key="1">
    <source>
        <dbReference type="Pfam" id="PF18909"/>
    </source>
</evidence>
<evidence type="ECO:0000313" key="2">
    <source>
        <dbReference type="EMBL" id="KKN54388.1"/>
    </source>
</evidence>
<name>A0A0F9ULD7_9ZZZZ</name>
<proteinExistence type="predicted"/>